<keyword evidence="8" id="KW-1185">Reference proteome</keyword>
<dbReference type="GO" id="GO:0016485">
    <property type="term" value="P:protein processing"/>
    <property type="evidence" value="ECO:0007669"/>
    <property type="project" value="TreeGrafter"/>
</dbReference>
<feature type="compositionally biased region" description="Polar residues" evidence="5">
    <location>
        <begin position="11"/>
        <end position="21"/>
    </location>
</feature>
<keyword evidence="4" id="KW-0720">Serine protease</keyword>
<dbReference type="SUPFAM" id="SSF52743">
    <property type="entry name" value="Subtilisin-like"/>
    <property type="match status" value="1"/>
</dbReference>
<keyword evidence="3" id="KW-0378">Hydrolase</keyword>
<keyword evidence="1" id="KW-0645">Protease</keyword>
<dbReference type="Gene3D" id="3.40.50.200">
    <property type="entry name" value="Peptidase S8/S53 domain"/>
    <property type="match status" value="1"/>
</dbReference>
<dbReference type="Gene3D" id="2.60.120.260">
    <property type="entry name" value="Galactose-binding domain-like"/>
    <property type="match status" value="1"/>
</dbReference>
<dbReference type="InterPro" id="IPR036852">
    <property type="entry name" value="Peptidase_S8/S53_dom_sf"/>
</dbReference>
<dbReference type="InterPro" id="IPR015500">
    <property type="entry name" value="Peptidase_S8_subtilisin-rel"/>
</dbReference>
<dbReference type="GO" id="GO:0012505">
    <property type="term" value="C:endomembrane system"/>
    <property type="evidence" value="ECO:0007669"/>
    <property type="project" value="UniProtKB-ARBA"/>
</dbReference>
<dbReference type="Pfam" id="PF00082">
    <property type="entry name" value="Peptidase_S8"/>
    <property type="match status" value="1"/>
</dbReference>
<dbReference type="GO" id="GO:0016020">
    <property type="term" value="C:membrane"/>
    <property type="evidence" value="ECO:0007669"/>
    <property type="project" value="TreeGrafter"/>
</dbReference>
<dbReference type="EMBL" id="CAJPWZ010001438">
    <property type="protein sequence ID" value="CAG2215261.1"/>
    <property type="molecule type" value="Genomic_DNA"/>
</dbReference>
<dbReference type="InterPro" id="IPR000209">
    <property type="entry name" value="Peptidase_S8/S53_dom"/>
</dbReference>
<dbReference type="SUPFAM" id="SSF49785">
    <property type="entry name" value="Galactose-binding domain-like"/>
    <property type="match status" value="1"/>
</dbReference>
<reference evidence="7" key="1">
    <citation type="submission" date="2021-03" db="EMBL/GenBank/DDBJ databases">
        <authorList>
            <person name="Bekaert M."/>
        </authorList>
    </citation>
    <scope>NUCLEOTIDE SEQUENCE</scope>
</reference>
<accession>A0A8S3S7I7</accession>
<evidence type="ECO:0000313" key="7">
    <source>
        <dbReference type="EMBL" id="CAG2215261.1"/>
    </source>
</evidence>
<proteinExistence type="predicted"/>
<dbReference type="GO" id="GO:0005737">
    <property type="term" value="C:cytoplasm"/>
    <property type="evidence" value="ECO:0007669"/>
    <property type="project" value="UniProtKB-ARBA"/>
</dbReference>
<evidence type="ECO:0000256" key="4">
    <source>
        <dbReference type="ARBA" id="ARBA00022825"/>
    </source>
</evidence>
<name>A0A8S3S7I7_MYTED</name>
<comment type="caution">
    <text evidence="7">The sequence shown here is derived from an EMBL/GenBank/DDBJ whole genome shotgun (WGS) entry which is preliminary data.</text>
</comment>
<dbReference type="PANTHER" id="PTHR42884:SF14">
    <property type="entry name" value="NEUROENDOCRINE CONVERTASE 1"/>
    <property type="match status" value="1"/>
</dbReference>
<dbReference type="PRINTS" id="PR00723">
    <property type="entry name" value="SUBTILISIN"/>
</dbReference>
<evidence type="ECO:0000259" key="6">
    <source>
        <dbReference type="PROSITE" id="PS51829"/>
    </source>
</evidence>
<evidence type="ECO:0000313" key="8">
    <source>
        <dbReference type="Proteomes" id="UP000683360"/>
    </source>
</evidence>
<dbReference type="InterPro" id="IPR023827">
    <property type="entry name" value="Peptidase_S8_Asp-AS"/>
</dbReference>
<evidence type="ECO:0000256" key="3">
    <source>
        <dbReference type="ARBA" id="ARBA00022801"/>
    </source>
</evidence>
<dbReference type="PANTHER" id="PTHR42884">
    <property type="entry name" value="PROPROTEIN CONVERTASE SUBTILISIN/KEXIN-RELATED"/>
    <property type="match status" value="1"/>
</dbReference>
<dbReference type="InterPro" id="IPR022398">
    <property type="entry name" value="Peptidase_S8_His-AS"/>
</dbReference>
<dbReference type="AlphaFoldDB" id="A0A8S3S7I7"/>
<dbReference type="GO" id="GO:0004252">
    <property type="term" value="F:serine-type endopeptidase activity"/>
    <property type="evidence" value="ECO:0007669"/>
    <property type="project" value="InterPro"/>
</dbReference>
<keyword evidence="2" id="KW-0165">Cleavage on pair of basic residues</keyword>
<dbReference type="PROSITE" id="PS51829">
    <property type="entry name" value="P_HOMO_B"/>
    <property type="match status" value="1"/>
</dbReference>
<dbReference type="PROSITE" id="PS00137">
    <property type="entry name" value="SUBTILASE_HIS"/>
    <property type="match status" value="1"/>
</dbReference>
<evidence type="ECO:0000256" key="5">
    <source>
        <dbReference type="SAM" id="MobiDB-lite"/>
    </source>
</evidence>
<protein>
    <recommendedName>
        <fullName evidence="6">P/Homo B domain-containing protein</fullName>
    </recommendedName>
</protein>
<sequence length="407" mass="44502">MHLVSEHKWSKNFTKQRVSSENPRSIMVKTMKAGSQEYGINVFPAWQKCYNGTGIVVAVVDTGVNARNADLDGQVLNLTSGISINAPLQSQHGTEVAGLIAAKANDQFGRGIAFGARIAGSPKSRFNIRCFSGNGGENFFADSCAYQEFMNNRHVILVAGVNHVLGPIPTGEKCSAIMVTAPTRELGTNVNPPMITTMGDTFTTNFGMTSAAVAIVSGSIAVLLSAKLTNIITLKIDPTCNIQYLEHVEVQLIINARGIGHSKIFLQAPGNFSSKILPGRVLDGRQIMDISVQSVQFWGHNPKGLWFIKIVDDKLDKTTTVIEITYYTITAAGIMVDVRLTLHGLQKEPETPIRTHCKTIGHPREKNEYVNEEGNLHTQETPSIAVPFSIPYVWVGLSTLLQLLHWY</sequence>
<dbReference type="InterPro" id="IPR008979">
    <property type="entry name" value="Galactose-bd-like_sf"/>
</dbReference>
<evidence type="ECO:0000256" key="1">
    <source>
        <dbReference type="ARBA" id="ARBA00022670"/>
    </source>
</evidence>
<dbReference type="Pfam" id="PF01483">
    <property type="entry name" value="P_proprotein"/>
    <property type="match status" value="1"/>
</dbReference>
<evidence type="ECO:0000256" key="2">
    <source>
        <dbReference type="ARBA" id="ARBA00022685"/>
    </source>
</evidence>
<gene>
    <name evidence="7" type="ORF">MEDL_29051</name>
</gene>
<feature type="domain" description="P/Homo B" evidence="6">
    <location>
        <begin position="190"/>
        <end position="348"/>
    </location>
</feature>
<dbReference type="PROSITE" id="PS00136">
    <property type="entry name" value="SUBTILASE_ASP"/>
    <property type="match status" value="1"/>
</dbReference>
<feature type="region of interest" description="Disordered" evidence="5">
    <location>
        <begin position="1"/>
        <end position="21"/>
    </location>
</feature>
<dbReference type="Proteomes" id="UP000683360">
    <property type="component" value="Unassembled WGS sequence"/>
</dbReference>
<dbReference type="InterPro" id="IPR002884">
    <property type="entry name" value="P_dom"/>
</dbReference>
<organism evidence="7 8">
    <name type="scientific">Mytilus edulis</name>
    <name type="common">Blue mussel</name>
    <dbReference type="NCBI Taxonomy" id="6550"/>
    <lineage>
        <taxon>Eukaryota</taxon>
        <taxon>Metazoa</taxon>
        <taxon>Spiralia</taxon>
        <taxon>Lophotrochozoa</taxon>
        <taxon>Mollusca</taxon>
        <taxon>Bivalvia</taxon>
        <taxon>Autobranchia</taxon>
        <taxon>Pteriomorphia</taxon>
        <taxon>Mytilida</taxon>
        <taxon>Mytiloidea</taxon>
        <taxon>Mytilidae</taxon>
        <taxon>Mytilinae</taxon>
        <taxon>Mytilus</taxon>
    </lineage>
</organism>